<dbReference type="PROSITE" id="PS50005">
    <property type="entry name" value="TPR"/>
    <property type="match status" value="1"/>
</dbReference>
<evidence type="ECO:0000256" key="2">
    <source>
        <dbReference type="SAM" id="Coils"/>
    </source>
</evidence>
<evidence type="ECO:0000256" key="1">
    <source>
        <dbReference type="PROSITE-ProRule" id="PRU00339"/>
    </source>
</evidence>
<gene>
    <name evidence="3" type="ORF">Q3M24_17500</name>
</gene>
<feature type="coiled-coil region" evidence="2">
    <location>
        <begin position="397"/>
        <end position="424"/>
    </location>
</feature>
<dbReference type="SUPFAM" id="SSF48452">
    <property type="entry name" value="TPR-like"/>
    <property type="match status" value="1"/>
</dbReference>
<dbReference type="EMBL" id="CP159373">
    <property type="protein sequence ID" value="XCN72089.1"/>
    <property type="molecule type" value="Genomic_DNA"/>
</dbReference>
<feature type="repeat" description="TPR" evidence="1">
    <location>
        <begin position="533"/>
        <end position="566"/>
    </location>
</feature>
<dbReference type="AlphaFoldDB" id="A0AAU8LSI3"/>
<name>A0AAU8LSI3_9BACT</name>
<reference evidence="3" key="1">
    <citation type="journal article" date="2024" name="Syst. Appl. Microbiol.">
        <title>First single-strain enrichments of Electrothrix cable bacteria, description of E. aestuarii sp. nov. and E. rattekaaiensis sp. nov., and proposal of a cable bacteria taxonomy following the rules of the SeqCode.</title>
        <authorList>
            <person name="Plum-Jensen L.E."/>
            <person name="Schramm A."/>
            <person name="Marshall I.P.G."/>
        </authorList>
    </citation>
    <scope>NUCLEOTIDE SEQUENCE</scope>
    <source>
        <strain evidence="3">Rat1</strain>
    </source>
</reference>
<dbReference type="Pfam" id="PF13374">
    <property type="entry name" value="TPR_10"/>
    <property type="match status" value="1"/>
</dbReference>
<proteinExistence type="predicted"/>
<accession>A0AAU8LSI3</accession>
<dbReference type="PANTHER" id="PTHR10098:SF108">
    <property type="entry name" value="TETRATRICOPEPTIDE REPEAT PROTEIN 28"/>
    <property type="match status" value="1"/>
</dbReference>
<dbReference type="InterPro" id="IPR019734">
    <property type="entry name" value="TPR_rpt"/>
</dbReference>
<sequence>MISTMQPESSEAIIKRICRALSRADGFALYFVLVNLPSARRAFARQVIEQLERPVIELDVPAQGFGDTTLDGWLLPQMEDAPAESAIFLHGLNHVMPTGQVAQRRFLQQLNWRRGVLASVGRPLVIWLPRYALDNMAEHAPDLYDWYSNVYEFASPAEEAEELRSSFLTEFGTAVHPANRQSNTEKEQWLHTLTVLLDEHPQRNAYRAKLLDDAAHLHRALGNMDDAFELDQQSLAIRQELGDRGIRRNNYFSNRGVGEQNIAQGEGVIGKQVNVMQEIYGDNNIVSGMSNVTVSKGIVTEQLATKYAEKLRESKQLIEVFLNTLVEHEESRDQWDSILRKLIAMHKELLTQLEAVQSEDPQVVRLKDEVRQAIEVGKYTDAEKLLNQAESRDIEALEQVEEVAQRVQRRISAAASNAENARLQRLQLRYAKAAVYWQKAANLLPEDRKKERSLYLHRAGFDLNRIGRYTEALPLYEQSLYILRDIGDRTGEGATLNNIGQIYRAQGDDTTALNYLEQSLRIRREIGNKAGESATLNNISQIYQARGDYASALKYLKQSLTISQEIGDRVGEASSSWNIGHAYRELDELCKAEPYMSQAVKIAEQINLPFLEKYRKVLAKLRVEMKGR</sequence>
<keyword evidence="1" id="KW-0802">TPR repeat</keyword>
<reference evidence="3" key="2">
    <citation type="submission" date="2024-06" db="EMBL/GenBank/DDBJ databases">
        <authorList>
            <person name="Plum-Jensen L.E."/>
            <person name="Schramm A."/>
            <person name="Marshall I.P.G."/>
        </authorList>
    </citation>
    <scope>NUCLEOTIDE SEQUENCE</scope>
    <source>
        <strain evidence="3">Rat1</strain>
    </source>
</reference>
<keyword evidence="2" id="KW-0175">Coiled coil</keyword>
<protein>
    <submittedName>
        <fullName evidence="3">Tetratricopeptide repeat protein</fullName>
    </submittedName>
</protein>
<dbReference type="PANTHER" id="PTHR10098">
    <property type="entry name" value="RAPSYN-RELATED"/>
    <property type="match status" value="1"/>
</dbReference>
<dbReference type="SMART" id="SM00028">
    <property type="entry name" value="TPR"/>
    <property type="match status" value="6"/>
</dbReference>
<dbReference type="KEGG" id="eaj:Q3M24_17500"/>
<organism evidence="3">
    <name type="scientific">Candidatus Electrothrix aestuarii</name>
    <dbReference type="NCBI Taxonomy" id="3062594"/>
    <lineage>
        <taxon>Bacteria</taxon>
        <taxon>Pseudomonadati</taxon>
        <taxon>Thermodesulfobacteriota</taxon>
        <taxon>Desulfobulbia</taxon>
        <taxon>Desulfobulbales</taxon>
        <taxon>Desulfobulbaceae</taxon>
        <taxon>Candidatus Electrothrix</taxon>
    </lineage>
</organism>
<dbReference type="InterPro" id="IPR011990">
    <property type="entry name" value="TPR-like_helical_dom_sf"/>
</dbReference>
<dbReference type="Pfam" id="PF13424">
    <property type="entry name" value="TPR_12"/>
    <property type="match status" value="2"/>
</dbReference>
<dbReference type="Gene3D" id="1.25.40.10">
    <property type="entry name" value="Tetratricopeptide repeat domain"/>
    <property type="match status" value="1"/>
</dbReference>
<evidence type="ECO:0000313" key="3">
    <source>
        <dbReference type="EMBL" id="XCN72089.1"/>
    </source>
</evidence>